<dbReference type="Proteomes" id="UP001152622">
    <property type="component" value="Chromosome 5"/>
</dbReference>
<feature type="compositionally biased region" description="Polar residues" evidence="1">
    <location>
        <begin position="109"/>
        <end position="124"/>
    </location>
</feature>
<feature type="region of interest" description="Disordered" evidence="1">
    <location>
        <begin position="109"/>
        <end position="142"/>
    </location>
</feature>
<organism evidence="2 3">
    <name type="scientific">Synaphobranchus kaupii</name>
    <name type="common">Kaup's arrowtooth eel</name>
    <dbReference type="NCBI Taxonomy" id="118154"/>
    <lineage>
        <taxon>Eukaryota</taxon>
        <taxon>Metazoa</taxon>
        <taxon>Chordata</taxon>
        <taxon>Craniata</taxon>
        <taxon>Vertebrata</taxon>
        <taxon>Euteleostomi</taxon>
        <taxon>Actinopterygii</taxon>
        <taxon>Neopterygii</taxon>
        <taxon>Teleostei</taxon>
        <taxon>Anguilliformes</taxon>
        <taxon>Synaphobranchidae</taxon>
        <taxon>Synaphobranchus</taxon>
    </lineage>
</organism>
<dbReference type="OrthoDB" id="7331812at2759"/>
<dbReference type="EMBL" id="JAINUF010000005">
    <property type="protein sequence ID" value="KAJ8360825.1"/>
    <property type="molecule type" value="Genomic_DNA"/>
</dbReference>
<evidence type="ECO:0000313" key="3">
    <source>
        <dbReference type="Proteomes" id="UP001152622"/>
    </source>
</evidence>
<accession>A0A9Q1J0Y4</accession>
<dbReference type="AlphaFoldDB" id="A0A9Q1J0Y4"/>
<comment type="caution">
    <text evidence="2">The sequence shown here is derived from an EMBL/GenBank/DDBJ whole genome shotgun (WGS) entry which is preliminary data.</text>
</comment>
<evidence type="ECO:0000313" key="2">
    <source>
        <dbReference type="EMBL" id="KAJ8360825.1"/>
    </source>
</evidence>
<name>A0A9Q1J0Y4_SYNKA</name>
<protein>
    <submittedName>
        <fullName evidence="2">Uncharacterized protein</fullName>
    </submittedName>
</protein>
<proteinExistence type="predicted"/>
<reference evidence="2" key="1">
    <citation type="journal article" date="2023" name="Science">
        <title>Genome structures resolve the early diversification of teleost fishes.</title>
        <authorList>
            <person name="Parey E."/>
            <person name="Louis A."/>
            <person name="Montfort J."/>
            <person name="Bouchez O."/>
            <person name="Roques C."/>
            <person name="Iampietro C."/>
            <person name="Lluch J."/>
            <person name="Castinel A."/>
            <person name="Donnadieu C."/>
            <person name="Desvignes T."/>
            <person name="Floi Bucao C."/>
            <person name="Jouanno E."/>
            <person name="Wen M."/>
            <person name="Mejri S."/>
            <person name="Dirks R."/>
            <person name="Jansen H."/>
            <person name="Henkel C."/>
            <person name="Chen W.J."/>
            <person name="Zahm M."/>
            <person name="Cabau C."/>
            <person name="Klopp C."/>
            <person name="Thompson A.W."/>
            <person name="Robinson-Rechavi M."/>
            <person name="Braasch I."/>
            <person name="Lecointre G."/>
            <person name="Bobe J."/>
            <person name="Postlethwait J.H."/>
            <person name="Berthelot C."/>
            <person name="Roest Crollius H."/>
            <person name="Guiguen Y."/>
        </authorList>
    </citation>
    <scope>NUCLEOTIDE SEQUENCE</scope>
    <source>
        <strain evidence="2">WJC10195</strain>
    </source>
</reference>
<feature type="compositionally biased region" description="Low complexity" evidence="1">
    <location>
        <begin position="125"/>
        <end position="142"/>
    </location>
</feature>
<gene>
    <name evidence="2" type="ORF">SKAU_G00173500</name>
</gene>
<sequence length="142" mass="15391">MDNTPRETVSKLRVCSDHFTQDDCIRIKKGQLDRRLLKETCTFAEGDVCCAITCSSPYTENNRRAAKQPQLPLTGGWGCGLVVETGYEEAGPTRGQAYHRWRACVSGRSTSAPRSSPPVHSSTPSNAAYSSGASSISILPHC</sequence>
<evidence type="ECO:0000256" key="1">
    <source>
        <dbReference type="SAM" id="MobiDB-lite"/>
    </source>
</evidence>
<keyword evidence="3" id="KW-1185">Reference proteome</keyword>